<dbReference type="OrthoDB" id="3262196at2759"/>
<comment type="caution">
    <text evidence="3">The sequence shown here is derived from an EMBL/GenBank/DDBJ whole genome shotgun (WGS) entry which is preliminary data.</text>
</comment>
<evidence type="ECO:0000313" key="3">
    <source>
        <dbReference type="EMBL" id="CAA7269452.1"/>
    </source>
</evidence>
<dbReference type="AlphaFoldDB" id="A0A8S0X765"/>
<evidence type="ECO:0000313" key="4">
    <source>
        <dbReference type="Proteomes" id="UP000467700"/>
    </source>
</evidence>
<keyword evidence="1" id="KW-0677">Repeat</keyword>
<feature type="domain" description="AAA+ ATPase" evidence="2">
    <location>
        <begin position="79"/>
        <end position="334"/>
    </location>
</feature>
<dbReference type="SMART" id="SM00382">
    <property type="entry name" value="AAA"/>
    <property type="match status" value="1"/>
</dbReference>
<dbReference type="InterPro" id="IPR056884">
    <property type="entry name" value="NPHP3-like_N"/>
</dbReference>
<dbReference type="Gene3D" id="3.40.50.300">
    <property type="entry name" value="P-loop containing nucleotide triphosphate hydrolases"/>
    <property type="match status" value="1"/>
</dbReference>
<dbReference type="InterPro" id="IPR003593">
    <property type="entry name" value="AAA+_ATPase"/>
</dbReference>
<dbReference type="InterPro" id="IPR027417">
    <property type="entry name" value="P-loop_NTPase"/>
</dbReference>
<gene>
    <name evidence="3" type="ORF">AAE3_LOCUS11763</name>
</gene>
<sequence length="624" mass="70288">MSSVLAGSYKPSVQGSIINVNTTYQTSGTTGFEILTKAVAPNAFHNSDDRPDPPKCHEKTRIAVINKIMDWLTVKVDRDPVILWLYGPPGVGKSAIARTIAELCEAQNLLLASFFFFRSSSTRNTMKPLVANIAYRLACVIPAARRHVEIAIAADPLLLSCSLETQFAKLVVDPLQALAEQGLFSQMLLPPVILIDGLDECLDKTSQMKLIQLLCSCQLPLKFLIASRPEQDIKFAFASISTKITVSHLELNDDFNAYEDIRLFLTDKFSNIMLYHPLRSELPASWPREEQIASLVQKSCGQFIYASLVARFVDSPRHLPARRLDIVLGIRPPVHRDLPFAELDALYTFILSSSVDALLTVKILGVRHVLQQDFSMVRDLRDIVSMIEGILGLERGDVRSALSDLSSLVEIKDNIATLERNAIFFQHSSFQDFLLNKERSKEYSIDLLEGHRVTVQWILRNFPRTGPRASHIIPDAVDLHVHLLKLPLTAELKHDLENFSFHDYLETQLERLEKADQTANLNLIRDRLTKDFFGTLTYLCQSSELHDHHAALFIDDITASVNRHPNAEKFHLLSTIWFVLQKPPKSYPSTELSVKIARQIFEPHRAPLRFVTPSGLSIGSKILS</sequence>
<keyword evidence="4" id="KW-1185">Reference proteome</keyword>
<dbReference type="Pfam" id="PF24883">
    <property type="entry name" value="NPHP3_N"/>
    <property type="match status" value="1"/>
</dbReference>
<evidence type="ECO:0000256" key="1">
    <source>
        <dbReference type="ARBA" id="ARBA00022737"/>
    </source>
</evidence>
<evidence type="ECO:0000259" key="2">
    <source>
        <dbReference type="SMART" id="SM00382"/>
    </source>
</evidence>
<accession>A0A8S0X765</accession>
<dbReference type="Proteomes" id="UP000467700">
    <property type="component" value="Unassembled WGS sequence"/>
</dbReference>
<dbReference type="EMBL" id="CACVBS010000079">
    <property type="protein sequence ID" value="CAA7269452.1"/>
    <property type="molecule type" value="Genomic_DNA"/>
</dbReference>
<dbReference type="PANTHER" id="PTHR10039">
    <property type="entry name" value="AMELOGENIN"/>
    <property type="match status" value="1"/>
</dbReference>
<organism evidence="3 4">
    <name type="scientific">Cyclocybe aegerita</name>
    <name type="common">Black poplar mushroom</name>
    <name type="synonym">Agrocybe aegerita</name>
    <dbReference type="NCBI Taxonomy" id="1973307"/>
    <lineage>
        <taxon>Eukaryota</taxon>
        <taxon>Fungi</taxon>
        <taxon>Dikarya</taxon>
        <taxon>Basidiomycota</taxon>
        <taxon>Agaricomycotina</taxon>
        <taxon>Agaricomycetes</taxon>
        <taxon>Agaricomycetidae</taxon>
        <taxon>Agaricales</taxon>
        <taxon>Agaricineae</taxon>
        <taxon>Bolbitiaceae</taxon>
        <taxon>Cyclocybe</taxon>
    </lineage>
</organism>
<dbReference type="SUPFAM" id="SSF52540">
    <property type="entry name" value="P-loop containing nucleoside triphosphate hydrolases"/>
    <property type="match status" value="1"/>
</dbReference>
<protein>
    <recommendedName>
        <fullName evidence="2">AAA+ ATPase domain-containing protein</fullName>
    </recommendedName>
</protein>
<reference evidence="3 4" key="1">
    <citation type="submission" date="2020-01" db="EMBL/GenBank/DDBJ databases">
        <authorList>
            <person name="Gupta K D."/>
        </authorList>
    </citation>
    <scope>NUCLEOTIDE SEQUENCE [LARGE SCALE GENOMIC DNA]</scope>
</reference>
<name>A0A8S0X765_CYCAE</name>
<dbReference type="PANTHER" id="PTHR10039:SF14">
    <property type="entry name" value="NACHT DOMAIN-CONTAINING PROTEIN"/>
    <property type="match status" value="1"/>
</dbReference>
<proteinExistence type="predicted"/>